<reference evidence="3" key="1">
    <citation type="submission" date="2010-06" db="EMBL/GenBank/DDBJ databases">
        <authorList>
            <person name="Jiang H."/>
            <person name="Abraham K."/>
            <person name="Ali S."/>
            <person name="Alsbrooks S.L."/>
            <person name="Anim B.N."/>
            <person name="Anosike U.S."/>
            <person name="Attaway T."/>
            <person name="Bandaranaike D.P."/>
            <person name="Battles P.K."/>
            <person name="Bell S.N."/>
            <person name="Bell A.V."/>
            <person name="Beltran B."/>
            <person name="Bickham C."/>
            <person name="Bustamante Y."/>
            <person name="Caleb T."/>
            <person name="Canada A."/>
            <person name="Cardenas V."/>
            <person name="Carter K."/>
            <person name="Chacko J."/>
            <person name="Chandrabose M.N."/>
            <person name="Chavez D."/>
            <person name="Chavez A."/>
            <person name="Chen L."/>
            <person name="Chu H.-S."/>
            <person name="Claassen K.J."/>
            <person name="Cockrell R."/>
            <person name="Collins M."/>
            <person name="Cooper J.A."/>
            <person name="Cree A."/>
            <person name="Curry S.M."/>
            <person name="Da Y."/>
            <person name="Dao M.D."/>
            <person name="Das B."/>
            <person name="Davila M.-L."/>
            <person name="Davy-Carroll L."/>
            <person name="Denson S."/>
            <person name="Dinh H."/>
            <person name="Ebong V.E."/>
            <person name="Edwards J.R."/>
            <person name="Egan A."/>
            <person name="El-Daye J."/>
            <person name="Escobedo L."/>
            <person name="Fernandez S."/>
            <person name="Fernando P.R."/>
            <person name="Flagg N."/>
            <person name="Forbes L.D."/>
            <person name="Fowler R.G."/>
            <person name="Fu Q."/>
            <person name="Gabisi R.A."/>
            <person name="Ganer J."/>
            <person name="Garbino Pronczuk A."/>
            <person name="Garcia R.M."/>
            <person name="Garner T."/>
            <person name="Garrett T.E."/>
            <person name="Gonzalez D.A."/>
            <person name="Hamid H."/>
            <person name="Hawkins E.S."/>
            <person name="Hirani K."/>
            <person name="Hogues M.E."/>
            <person name="Hollins B."/>
            <person name="Hsiao C.-H."/>
            <person name="Jabil R."/>
            <person name="James M.L."/>
            <person name="Jhangiani S.N."/>
            <person name="Johnson B."/>
            <person name="Johnson Q."/>
            <person name="Joshi V."/>
            <person name="Kalu J.B."/>
            <person name="Kam C."/>
            <person name="Kashfia A."/>
            <person name="Keebler J."/>
            <person name="Kisamo H."/>
            <person name="Kovar C.L."/>
            <person name="Lago L.A."/>
            <person name="Lai C.-Y."/>
            <person name="Laidlaw J."/>
            <person name="Lara F."/>
            <person name="Le T.-K."/>
            <person name="Lee S.L."/>
            <person name="Legall F.H."/>
            <person name="Lemon S.J."/>
            <person name="Lewis L.R."/>
            <person name="Li B."/>
            <person name="Liu Y."/>
            <person name="Liu Y.-S."/>
            <person name="Lopez J."/>
            <person name="Lozado R.J."/>
            <person name="Lu J."/>
            <person name="Madu R.C."/>
            <person name="Maheshwari M."/>
            <person name="Maheshwari R."/>
            <person name="Malloy K."/>
            <person name="Martinez E."/>
            <person name="Mathew T."/>
            <person name="Mercado I.C."/>
            <person name="Mercado C."/>
            <person name="Meyer B."/>
            <person name="Montgomery K."/>
            <person name="Morgan M.B."/>
            <person name="Munidasa M."/>
            <person name="Nazareth L.V."/>
            <person name="Nelson J."/>
            <person name="Ng B.M."/>
            <person name="Nguyen N.B."/>
            <person name="Nguyen P.Q."/>
            <person name="Nguyen T."/>
            <person name="Obregon M."/>
            <person name="Okwuonu G.O."/>
            <person name="Onwere C.G."/>
            <person name="Orozco G."/>
            <person name="Parra A."/>
            <person name="Patel S."/>
            <person name="Patil S."/>
            <person name="Perez A."/>
            <person name="Perez Y."/>
            <person name="Pham C."/>
            <person name="Primus E.L."/>
            <person name="Pu L.-L."/>
            <person name="Puazo M."/>
            <person name="Qin X."/>
            <person name="Quiroz J.B."/>
            <person name="Reese J."/>
            <person name="Richards S."/>
            <person name="Rives C.M."/>
            <person name="Robberts R."/>
            <person name="Ruiz S.J."/>
            <person name="Ruiz M.J."/>
            <person name="Santibanez J."/>
            <person name="Schneider B.W."/>
            <person name="Sisson I."/>
            <person name="Smith M."/>
            <person name="Sodergren E."/>
            <person name="Song X.-Z."/>
            <person name="Song B.B."/>
            <person name="Summersgill H."/>
            <person name="Thelus R."/>
            <person name="Thornton R.D."/>
            <person name="Trejos Z.Y."/>
            <person name="Usmani K."/>
            <person name="Vattathil S."/>
            <person name="Villasana D."/>
            <person name="Walker D.L."/>
            <person name="Wang S."/>
            <person name="Wang K."/>
            <person name="White C.S."/>
            <person name="Williams A.C."/>
            <person name="Williamson J."/>
            <person name="Wilson K."/>
            <person name="Woghiren I.O."/>
            <person name="Woodworth J.R."/>
            <person name="Worley K.C."/>
            <person name="Wright R.A."/>
            <person name="Wu W."/>
            <person name="Young L."/>
            <person name="Zhang L."/>
            <person name="Zhang J."/>
            <person name="Zhu Y."/>
            <person name="Muzny D.M."/>
            <person name="Weinstock G."/>
            <person name="Gibbs R.A."/>
        </authorList>
    </citation>
    <scope>NUCLEOTIDE SEQUENCE [LARGE SCALE GENOMIC DNA]</scope>
    <source>
        <strain evidence="3">LSR1</strain>
    </source>
</reference>
<dbReference type="GeneID" id="100570132"/>
<evidence type="ECO:0000259" key="1">
    <source>
        <dbReference type="Pfam" id="PF16064"/>
    </source>
</evidence>
<dbReference type="KEGG" id="api:100570132"/>
<dbReference type="EnsemblMetazoa" id="XM_029492350.1">
    <property type="protein sequence ID" value="XP_029348210.1"/>
    <property type="gene ID" value="LOC100570132"/>
</dbReference>
<name>A0A8R2JX26_ACYPI</name>
<dbReference type="Proteomes" id="UP000007819">
    <property type="component" value="Unassembled WGS sequence"/>
</dbReference>
<accession>A0A8R2JX26</accession>
<reference evidence="2" key="2">
    <citation type="submission" date="2022-06" db="UniProtKB">
        <authorList>
            <consortium name="EnsemblMetazoa"/>
        </authorList>
    </citation>
    <scope>IDENTIFICATION</scope>
</reference>
<feature type="domain" description="DUF4806" evidence="1">
    <location>
        <begin position="160"/>
        <end position="232"/>
    </location>
</feature>
<dbReference type="PANTHER" id="PTHR34153:SF2">
    <property type="entry name" value="SI:CH211-262H13.3-RELATED"/>
    <property type="match status" value="1"/>
</dbReference>
<sequence length="278" mass="31521">MCPSDDTDDDDNDDDNGINFNILPYKQVVSTPSVALEPINYGASTSSIISQFYAENNLNVEETKQYTEMQPKTVQQLEYPQNHSFAEDTSCFIPVSHDSPLNFNGNDRSSSQVDEKLNKIISEQIGIKFLLNRILSKLETNSLGNNSQKSINLNESFVCKFPMNDTEDFASVQNCILNEFDFKSKLEYFIKTIGGNTPKNHVNRVMSKLFTDKYGIECTWTGRGKNISTKIGDSDLIKIMKKSIQESCTNTSITDAEFERVVSEWLRHANTRCSRQKI</sequence>
<keyword evidence="3" id="KW-1185">Reference proteome</keyword>
<dbReference type="InterPro" id="IPR032071">
    <property type="entry name" value="DUF4806"/>
</dbReference>
<dbReference type="OrthoDB" id="6610387at2759"/>
<dbReference type="AlphaFoldDB" id="A0A8R2JX26"/>
<dbReference type="RefSeq" id="XP_029348210.1">
    <property type="nucleotide sequence ID" value="XM_029492350.1"/>
</dbReference>
<dbReference type="PANTHER" id="PTHR34153">
    <property type="entry name" value="SI:CH211-262H13.3-RELATED-RELATED"/>
    <property type="match status" value="1"/>
</dbReference>
<protein>
    <recommendedName>
        <fullName evidence="1">DUF4806 domain-containing protein</fullName>
    </recommendedName>
</protein>
<dbReference type="Pfam" id="PF16064">
    <property type="entry name" value="DUF4806"/>
    <property type="match status" value="1"/>
</dbReference>
<evidence type="ECO:0000313" key="3">
    <source>
        <dbReference type="Proteomes" id="UP000007819"/>
    </source>
</evidence>
<evidence type="ECO:0000313" key="2">
    <source>
        <dbReference type="EnsemblMetazoa" id="XP_029348210.1"/>
    </source>
</evidence>
<proteinExistence type="predicted"/>
<organism evidence="2 3">
    <name type="scientific">Acyrthosiphon pisum</name>
    <name type="common">Pea aphid</name>
    <dbReference type="NCBI Taxonomy" id="7029"/>
    <lineage>
        <taxon>Eukaryota</taxon>
        <taxon>Metazoa</taxon>
        <taxon>Ecdysozoa</taxon>
        <taxon>Arthropoda</taxon>
        <taxon>Hexapoda</taxon>
        <taxon>Insecta</taxon>
        <taxon>Pterygota</taxon>
        <taxon>Neoptera</taxon>
        <taxon>Paraneoptera</taxon>
        <taxon>Hemiptera</taxon>
        <taxon>Sternorrhyncha</taxon>
        <taxon>Aphidomorpha</taxon>
        <taxon>Aphidoidea</taxon>
        <taxon>Aphididae</taxon>
        <taxon>Macrosiphini</taxon>
        <taxon>Acyrthosiphon</taxon>
    </lineage>
</organism>